<evidence type="ECO:0000256" key="8">
    <source>
        <dbReference type="ARBA" id="ARBA00051875"/>
    </source>
</evidence>
<dbReference type="InterPro" id="IPR002637">
    <property type="entry name" value="RdgB/HAM1"/>
</dbReference>
<feature type="binding site" evidence="10">
    <location>
        <position position="74"/>
    </location>
    <ligand>
        <name>substrate</name>
    </ligand>
</feature>
<evidence type="ECO:0000256" key="11">
    <source>
        <dbReference type="RuleBase" id="RU003781"/>
    </source>
</evidence>
<feature type="active site" description="Proton acceptor" evidence="10">
    <location>
        <position position="73"/>
    </location>
</feature>
<evidence type="ECO:0000313" key="13">
    <source>
        <dbReference type="Proteomes" id="UP000051931"/>
    </source>
</evidence>
<feature type="binding site" evidence="10">
    <location>
        <begin position="9"/>
        <end position="14"/>
    </location>
    <ligand>
        <name>substrate</name>
    </ligand>
</feature>
<protein>
    <recommendedName>
        <fullName evidence="10">dITP/XTP pyrophosphatase</fullName>
        <ecNumber evidence="10">3.6.1.66</ecNumber>
    </recommendedName>
    <alternativeName>
        <fullName evidence="10">Non-canonical purine NTP pyrophosphatase</fullName>
    </alternativeName>
    <alternativeName>
        <fullName evidence="10">Non-standard purine NTP pyrophosphatase</fullName>
    </alternativeName>
    <alternativeName>
        <fullName evidence="10">Nucleoside-triphosphate diphosphatase</fullName>
    </alternativeName>
    <alternativeName>
        <fullName evidence="10">Nucleoside-triphosphate pyrophosphatase</fullName>
        <shortName evidence="10">NTPase</shortName>
    </alternativeName>
</protein>
<comment type="caution">
    <text evidence="10">Lacks conserved residue(s) required for the propagation of feature annotation.</text>
</comment>
<dbReference type="PANTHER" id="PTHR11067">
    <property type="entry name" value="INOSINE TRIPHOSPHATE PYROPHOSPHATASE/HAM1 PROTEIN"/>
    <property type="match status" value="1"/>
</dbReference>
<dbReference type="NCBIfam" id="TIGR00042">
    <property type="entry name" value="RdgB/HAM1 family non-canonical purine NTP pyrophosphatase"/>
    <property type="match status" value="1"/>
</dbReference>
<dbReference type="GO" id="GO:0009117">
    <property type="term" value="P:nucleotide metabolic process"/>
    <property type="evidence" value="ECO:0007669"/>
    <property type="project" value="UniProtKB-KW"/>
</dbReference>
<gene>
    <name evidence="12" type="ORF">FC23_GL000986</name>
</gene>
<dbReference type="EMBL" id="AZFB01000005">
    <property type="protein sequence ID" value="KRL63049.1"/>
    <property type="molecule type" value="Genomic_DNA"/>
</dbReference>
<dbReference type="NCBIfam" id="NF011397">
    <property type="entry name" value="PRK14822.1"/>
    <property type="match status" value="1"/>
</dbReference>
<comment type="cofactor">
    <cofactor evidence="10">
        <name>Mg(2+)</name>
        <dbReference type="ChEBI" id="CHEBI:18420"/>
    </cofactor>
    <text evidence="10">Binds 1 Mg(2+) ion per subunit.</text>
</comment>
<evidence type="ECO:0000313" key="12">
    <source>
        <dbReference type="EMBL" id="KRL63049.1"/>
    </source>
</evidence>
<dbReference type="OrthoDB" id="9807456at2"/>
<dbReference type="RefSeq" id="WP_027825833.1">
    <property type="nucleotide sequence ID" value="NZ_AZFB01000005.1"/>
</dbReference>
<keyword evidence="6 10" id="KW-0460">Magnesium</keyword>
<dbReference type="GO" id="GO:0017111">
    <property type="term" value="F:ribonucleoside triphosphate phosphatase activity"/>
    <property type="evidence" value="ECO:0007669"/>
    <property type="project" value="InterPro"/>
</dbReference>
<dbReference type="Pfam" id="PF01725">
    <property type="entry name" value="Ham1p_like"/>
    <property type="match status" value="1"/>
</dbReference>
<dbReference type="InterPro" id="IPR029001">
    <property type="entry name" value="ITPase-like_fam"/>
</dbReference>
<evidence type="ECO:0000256" key="6">
    <source>
        <dbReference type="ARBA" id="ARBA00022842"/>
    </source>
</evidence>
<dbReference type="GO" id="GO:0035870">
    <property type="term" value="F:dITP diphosphatase activity"/>
    <property type="evidence" value="ECO:0007669"/>
    <property type="project" value="UniProtKB-UniRule"/>
</dbReference>
<evidence type="ECO:0000256" key="9">
    <source>
        <dbReference type="ARBA" id="ARBA00052017"/>
    </source>
</evidence>
<evidence type="ECO:0000256" key="10">
    <source>
        <dbReference type="HAMAP-Rule" id="MF_01405"/>
    </source>
</evidence>
<keyword evidence="13" id="KW-1185">Reference proteome</keyword>
<dbReference type="GO" id="GO:0009146">
    <property type="term" value="P:purine nucleoside triphosphate catabolic process"/>
    <property type="evidence" value="ECO:0007669"/>
    <property type="project" value="UniProtKB-UniRule"/>
</dbReference>
<name>A0A0R1S327_9LACO</name>
<keyword evidence="7 10" id="KW-0546">Nucleotide metabolism</keyword>
<comment type="catalytic activity">
    <reaction evidence="9 10">
        <text>XTP + H2O = XMP + diphosphate + H(+)</text>
        <dbReference type="Rhea" id="RHEA:28610"/>
        <dbReference type="ChEBI" id="CHEBI:15377"/>
        <dbReference type="ChEBI" id="CHEBI:15378"/>
        <dbReference type="ChEBI" id="CHEBI:33019"/>
        <dbReference type="ChEBI" id="CHEBI:57464"/>
        <dbReference type="ChEBI" id="CHEBI:61314"/>
        <dbReference type="EC" id="3.6.1.66"/>
    </reaction>
</comment>
<dbReference type="AlphaFoldDB" id="A0A0R1S327"/>
<dbReference type="SUPFAM" id="SSF52972">
    <property type="entry name" value="ITPase-like"/>
    <property type="match status" value="1"/>
</dbReference>
<keyword evidence="3 10" id="KW-0479">Metal-binding</keyword>
<comment type="similarity">
    <text evidence="1 10 11">Belongs to the HAM1 NTPase family.</text>
</comment>
<feature type="binding site" evidence="10">
    <location>
        <begin position="186"/>
        <end position="187"/>
    </location>
    <ligand>
        <name>substrate</name>
    </ligand>
</feature>
<dbReference type="GO" id="GO:0036222">
    <property type="term" value="F:XTP diphosphatase activity"/>
    <property type="evidence" value="ECO:0007669"/>
    <property type="project" value="UniProtKB-UniRule"/>
</dbReference>
<dbReference type="GO" id="GO:0036220">
    <property type="term" value="F:ITP diphosphatase activity"/>
    <property type="evidence" value="ECO:0007669"/>
    <property type="project" value="UniProtKB-UniRule"/>
</dbReference>
<dbReference type="PANTHER" id="PTHR11067:SF9">
    <property type="entry name" value="INOSINE TRIPHOSPHATE PYROPHOSPHATASE"/>
    <property type="match status" value="1"/>
</dbReference>
<dbReference type="CDD" id="cd00515">
    <property type="entry name" value="HAM1"/>
    <property type="match status" value="1"/>
</dbReference>
<dbReference type="InterPro" id="IPR020922">
    <property type="entry name" value="dITP/XTP_pyrophosphatase"/>
</dbReference>
<keyword evidence="5 10" id="KW-0378">Hydrolase</keyword>
<organism evidence="12 13">
    <name type="scientific">Lactobacillus psittaci DSM 15354</name>
    <dbReference type="NCBI Taxonomy" id="1122152"/>
    <lineage>
        <taxon>Bacteria</taxon>
        <taxon>Bacillati</taxon>
        <taxon>Bacillota</taxon>
        <taxon>Bacilli</taxon>
        <taxon>Lactobacillales</taxon>
        <taxon>Lactobacillaceae</taxon>
        <taxon>Lactobacillus</taxon>
    </lineage>
</organism>
<evidence type="ECO:0000256" key="7">
    <source>
        <dbReference type="ARBA" id="ARBA00023080"/>
    </source>
</evidence>
<dbReference type="Gene3D" id="3.90.950.10">
    <property type="match status" value="1"/>
</dbReference>
<sequence length="205" mass="22640">MEKVILFATNNQNKVKELKAAFEKAGLDYEIKTDADFADMPHISENGTTFAENATIKAHTMAEFAKMPTVSDDSGLVVDKLNGAPGVHSARYGGEAHNDARNNAKLLASLGGIPQEERKAKFVSTFVVSMPGHFDKDLVITGECDGEVLAIPRGRDGFGYDPLFYVPEKKKTFAEMTTDEKNEVSHRGRALKQLMEKLPSWLEQF</sequence>
<feature type="binding site" evidence="10">
    <location>
        <position position="181"/>
    </location>
    <ligand>
        <name>substrate</name>
    </ligand>
</feature>
<keyword evidence="4 10" id="KW-0547">Nucleotide-binding</keyword>
<feature type="binding site" evidence="10">
    <location>
        <begin position="158"/>
        <end position="161"/>
    </location>
    <ligand>
        <name>substrate</name>
    </ligand>
</feature>
<dbReference type="Proteomes" id="UP000051931">
    <property type="component" value="Unassembled WGS sequence"/>
</dbReference>
<comment type="function">
    <text evidence="10">Pyrophosphatase that catalyzes the hydrolysis of nucleoside triphosphates to their monophosphate derivatives, with a high preference for the non-canonical purine nucleotides XTP (xanthosine triphosphate), dITP (deoxyinosine triphosphate) and ITP. Seems to function as a house-cleaning enzyme that removes non-canonical purine nucleotides from the nucleotide pool, thus preventing their incorporation into DNA/RNA and avoiding chromosomal lesions.</text>
</comment>
<dbReference type="FunFam" id="3.90.950.10:FF:000001">
    <property type="entry name" value="dITP/XTP pyrophosphatase"/>
    <property type="match status" value="1"/>
</dbReference>
<evidence type="ECO:0000256" key="4">
    <source>
        <dbReference type="ARBA" id="ARBA00022741"/>
    </source>
</evidence>
<comment type="subunit">
    <text evidence="2 10">Homodimer.</text>
</comment>
<evidence type="ECO:0000256" key="5">
    <source>
        <dbReference type="ARBA" id="ARBA00022801"/>
    </source>
</evidence>
<feature type="binding site" evidence="10">
    <location>
        <position position="73"/>
    </location>
    <ligand>
        <name>Mg(2+)</name>
        <dbReference type="ChEBI" id="CHEBI:18420"/>
    </ligand>
</feature>
<dbReference type="EC" id="3.6.1.66" evidence="10"/>
<evidence type="ECO:0000256" key="2">
    <source>
        <dbReference type="ARBA" id="ARBA00011738"/>
    </source>
</evidence>
<dbReference type="PATRIC" id="fig|1122152.4.peg.1016"/>
<reference evidence="12 13" key="1">
    <citation type="journal article" date="2015" name="Genome Announc.">
        <title>Expanding the biotechnology potential of lactobacilli through comparative genomics of 213 strains and associated genera.</title>
        <authorList>
            <person name="Sun Z."/>
            <person name="Harris H.M."/>
            <person name="McCann A."/>
            <person name="Guo C."/>
            <person name="Argimon S."/>
            <person name="Zhang W."/>
            <person name="Yang X."/>
            <person name="Jeffery I.B."/>
            <person name="Cooney J.C."/>
            <person name="Kagawa T.F."/>
            <person name="Liu W."/>
            <person name="Song Y."/>
            <person name="Salvetti E."/>
            <person name="Wrobel A."/>
            <person name="Rasinkangas P."/>
            <person name="Parkhill J."/>
            <person name="Rea M.C."/>
            <person name="O'Sullivan O."/>
            <person name="Ritari J."/>
            <person name="Douillard F.P."/>
            <person name="Paul Ross R."/>
            <person name="Yang R."/>
            <person name="Briner A.E."/>
            <person name="Felis G.E."/>
            <person name="de Vos W.M."/>
            <person name="Barrangou R."/>
            <person name="Klaenhammer T.R."/>
            <person name="Caufield P.W."/>
            <person name="Cui Y."/>
            <person name="Zhang H."/>
            <person name="O'Toole P.W."/>
        </authorList>
    </citation>
    <scope>NUCLEOTIDE SEQUENCE [LARGE SCALE GENOMIC DNA]</scope>
    <source>
        <strain evidence="12 13">DSM 15354</strain>
    </source>
</reference>
<dbReference type="GO" id="GO:0005829">
    <property type="term" value="C:cytosol"/>
    <property type="evidence" value="ECO:0007669"/>
    <property type="project" value="TreeGrafter"/>
</dbReference>
<dbReference type="STRING" id="1122152.GCA_000425905_00867"/>
<accession>A0A0R1S327</accession>
<comment type="catalytic activity">
    <reaction evidence="8 10">
        <text>dITP + H2O = dIMP + diphosphate + H(+)</text>
        <dbReference type="Rhea" id="RHEA:28342"/>
        <dbReference type="ChEBI" id="CHEBI:15377"/>
        <dbReference type="ChEBI" id="CHEBI:15378"/>
        <dbReference type="ChEBI" id="CHEBI:33019"/>
        <dbReference type="ChEBI" id="CHEBI:61194"/>
        <dbReference type="ChEBI" id="CHEBI:61382"/>
        <dbReference type="EC" id="3.6.1.66"/>
    </reaction>
</comment>
<dbReference type="GO" id="GO:0046872">
    <property type="term" value="F:metal ion binding"/>
    <property type="evidence" value="ECO:0007669"/>
    <property type="project" value="UniProtKB-KW"/>
</dbReference>
<proteinExistence type="inferred from homology"/>
<comment type="caution">
    <text evidence="12">The sequence shown here is derived from an EMBL/GenBank/DDBJ whole genome shotgun (WGS) entry which is preliminary data.</text>
</comment>
<dbReference type="HAMAP" id="MF_01405">
    <property type="entry name" value="Non_canon_purine_NTPase"/>
    <property type="match status" value="1"/>
</dbReference>
<dbReference type="GO" id="GO:0000166">
    <property type="term" value="F:nucleotide binding"/>
    <property type="evidence" value="ECO:0007669"/>
    <property type="project" value="UniProtKB-KW"/>
</dbReference>
<evidence type="ECO:0000256" key="3">
    <source>
        <dbReference type="ARBA" id="ARBA00022723"/>
    </source>
</evidence>
<dbReference type="eggNOG" id="COG0127">
    <property type="taxonomic scope" value="Bacteria"/>
</dbReference>
<comment type="catalytic activity">
    <reaction evidence="10">
        <text>ITP + H2O = IMP + diphosphate + H(+)</text>
        <dbReference type="Rhea" id="RHEA:29399"/>
        <dbReference type="ChEBI" id="CHEBI:15377"/>
        <dbReference type="ChEBI" id="CHEBI:15378"/>
        <dbReference type="ChEBI" id="CHEBI:33019"/>
        <dbReference type="ChEBI" id="CHEBI:58053"/>
        <dbReference type="ChEBI" id="CHEBI:61402"/>
        <dbReference type="EC" id="3.6.1.66"/>
    </reaction>
</comment>
<evidence type="ECO:0000256" key="1">
    <source>
        <dbReference type="ARBA" id="ARBA00008023"/>
    </source>
</evidence>